<proteinExistence type="predicted"/>
<keyword evidence="3" id="KW-1185">Reference proteome</keyword>
<reference evidence="2 3" key="1">
    <citation type="submission" date="2023-05" db="EMBL/GenBank/DDBJ databases">
        <title>Sequencing and Assembly of Streptomyces sp. NP73.</title>
        <authorList>
            <person name="Konwar A.N."/>
            <person name="Saikia K."/>
            <person name="Thakur D."/>
        </authorList>
    </citation>
    <scope>NUCLEOTIDE SEQUENCE [LARGE SCALE GENOMIC DNA]</scope>
    <source>
        <strain evidence="2 3">NP73</strain>
    </source>
</reference>
<name>A0ABT7H6K8_9ACTN</name>
<feature type="region of interest" description="Disordered" evidence="1">
    <location>
        <begin position="1"/>
        <end position="71"/>
    </location>
</feature>
<organism evidence="2 3">
    <name type="scientific">Streptomyces katrae</name>
    <dbReference type="NCBI Taxonomy" id="68223"/>
    <lineage>
        <taxon>Bacteria</taxon>
        <taxon>Bacillati</taxon>
        <taxon>Actinomycetota</taxon>
        <taxon>Actinomycetes</taxon>
        <taxon>Kitasatosporales</taxon>
        <taxon>Streptomycetaceae</taxon>
        <taxon>Streptomyces</taxon>
    </lineage>
</organism>
<dbReference type="RefSeq" id="WP_125818117.1">
    <property type="nucleotide sequence ID" value="NZ_JASITI010000087.1"/>
</dbReference>
<evidence type="ECO:0000313" key="2">
    <source>
        <dbReference type="EMBL" id="MDK9501076.1"/>
    </source>
</evidence>
<comment type="caution">
    <text evidence="2">The sequence shown here is derived from an EMBL/GenBank/DDBJ whole genome shotgun (WGS) entry which is preliminary data.</text>
</comment>
<protein>
    <submittedName>
        <fullName evidence="2">Uncharacterized protein</fullName>
    </submittedName>
</protein>
<dbReference type="EMBL" id="JASITI010000087">
    <property type="protein sequence ID" value="MDK9501076.1"/>
    <property type="molecule type" value="Genomic_DNA"/>
</dbReference>
<evidence type="ECO:0000256" key="1">
    <source>
        <dbReference type="SAM" id="MobiDB-lite"/>
    </source>
</evidence>
<feature type="compositionally biased region" description="Acidic residues" evidence="1">
    <location>
        <begin position="19"/>
        <end position="28"/>
    </location>
</feature>
<accession>A0ABT7H6K8</accession>
<dbReference type="Proteomes" id="UP001223390">
    <property type="component" value="Unassembled WGS sequence"/>
</dbReference>
<gene>
    <name evidence="2" type="ORF">QEZ40_007283</name>
</gene>
<sequence>MTVDPAEPDTFREQLQESLDAEAPEADAAEQHTEIQPQDDEPLSGLDPGEAPEADAAEQARVVPLDEEDYR</sequence>
<evidence type="ECO:0000313" key="3">
    <source>
        <dbReference type="Proteomes" id="UP001223390"/>
    </source>
</evidence>